<protein>
    <submittedName>
        <fullName evidence="2">NAD-dependent epimerase/dehydratase family protein</fullName>
    </submittedName>
</protein>
<evidence type="ECO:0000313" key="2">
    <source>
        <dbReference type="EMBL" id="TGB16172.1"/>
    </source>
</evidence>
<gene>
    <name evidence="2" type="ORF">E4099_05820</name>
</gene>
<dbReference type="OrthoDB" id="9809586at2"/>
<feature type="domain" description="NAD-dependent epimerase/dehydratase" evidence="1">
    <location>
        <begin position="4"/>
        <end position="216"/>
    </location>
</feature>
<dbReference type="RefSeq" id="WP_135337859.1">
    <property type="nucleotide sequence ID" value="NZ_JBHLTX010000026.1"/>
</dbReference>
<dbReference type="Pfam" id="PF01370">
    <property type="entry name" value="Epimerase"/>
    <property type="match status" value="1"/>
</dbReference>
<dbReference type="EMBL" id="SRID01000031">
    <property type="protein sequence ID" value="TGB16172.1"/>
    <property type="molecule type" value="Genomic_DNA"/>
</dbReference>
<dbReference type="AlphaFoldDB" id="A0A4Z0HG19"/>
<evidence type="ECO:0000313" key="3">
    <source>
        <dbReference type="Proteomes" id="UP000297948"/>
    </source>
</evidence>
<name>A0A4Z0HG19_9ACTN</name>
<dbReference type="InterPro" id="IPR036291">
    <property type="entry name" value="NAD(P)-bd_dom_sf"/>
</dbReference>
<evidence type="ECO:0000259" key="1">
    <source>
        <dbReference type="Pfam" id="PF01370"/>
    </source>
</evidence>
<sequence>MRRICVIGGSRYFGKRLTTRFLAAGIEVTVVNRGSAPAPAGAVHLVADRDDEASLNAALGDRAFDVVVDQVCYTPRQADIARRVFADRTRRYLMTSTVEVYDRLHTPDLVREDAVDPAGRPVDLSLPWDDPAFLDAHYGEGKRQAEAVFTKDAAFDFLSVRTAHVLGGADDFTGRLAHYAERIGAEEPVGVPADNHPATYIHVEEIADFLFWAAGAEFTGPINACSHGELSTADICAAVAERIGGKPPEYRTVPGAEASPFSFERHYGMDNSRATGLGFTFSHSGDWLARAVAETLGKQDH</sequence>
<reference evidence="2 3" key="1">
    <citation type="submission" date="2019-03" db="EMBL/GenBank/DDBJ databases">
        <authorList>
            <person name="Gonzalez-Pimentel J.L."/>
        </authorList>
    </citation>
    <scope>NUCLEOTIDE SEQUENCE [LARGE SCALE GENOMIC DNA]</scope>
    <source>
        <strain evidence="2 3">JCM 31289</strain>
    </source>
</reference>
<comment type="caution">
    <text evidence="2">The sequence shown here is derived from an EMBL/GenBank/DDBJ whole genome shotgun (WGS) entry which is preliminary data.</text>
</comment>
<accession>A0A4Z0HG19</accession>
<dbReference type="InterPro" id="IPR001509">
    <property type="entry name" value="Epimerase_deHydtase"/>
</dbReference>
<dbReference type="SUPFAM" id="SSF51735">
    <property type="entry name" value="NAD(P)-binding Rossmann-fold domains"/>
    <property type="match status" value="1"/>
</dbReference>
<dbReference type="InterPro" id="IPR050177">
    <property type="entry name" value="Lipid_A_modif_metabolic_enz"/>
</dbReference>
<proteinExistence type="predicted"/>
<dbReference type="PANTHER" id="PTHR43245:SF13">
    <property type="entry name" value="UDP-D-APIOSE_UDP-D-XYLOSE SYNTHASE 2"/>
    <property type="match status" value="1"/>
</dbReference>
<dbReference type="PANTHER" id="PTHR43245">
    <property type="entry name" value="BIFUNCTIONAL POLYMYXIN RESISTANCE PROTEIN ARNA"/>
    <property type="match status" value="1"/>
</dbReference>
<organism evidence="2 3">
    <name type="scientific">Streptomyces palmae</name>
    <dbReference type="NCBI Taxonomy" id="1701085"/>
    <lineage>
        <taxon>Bacteria</taxon>
        <taxon>Bacillati</taxon>
        <taxon>Actinomycetota</taxon>
        <taxon>Actinomycetes</taxon>
        <taxon>Kitasatosporales</taxon>
        <taxon>Streptomycetaceae</taxon>
        <taxon>Streptomyces</taxon>
    </lineage>
</organism>
<keyword evidence="3" id="KW-1185">Reference proteome</keyword>
<dbReference type="Gene3D" id="3.40.50.720">
    <property type="entry name" value="NAD(P)-binding Rossmann-like Domain"/>
    <property type="match status" value="1"/>
</dbReference>
<dbReference type="Proteomes" id="UP000297948">
    <property type="component" value="Unassembled WGS sequence"/>
</dbReference>